<dbReference type="OrthoDB" id="9801061at2"/>
<reference evidence="4 5" key="1">
    <citation type="submission" date="2019-02" db="EMBL/GenBank/DDBJ databases">
        <title>Deep-cultivation of Planctomycetes and their phenomic and genomic characterization uncovers novel biology.</title>
        <authorList>
            <person name="Wiegand S."/>
            <person name="Jogler M."/>
            <person name="Boedeker C."/>
            <person name="Pinto D."/>
            <person name="Vollmers J."/>
            <person name="Rivas-Marin E."/>
            <person name="Kohn T."/>
            <person name="Peeters S.H."/>
            <person name="Heuer A."/>
            <person name="Rast P."/>
            <person name="Oberbeckmann S."/>
            <person name="Bunk B."/>
            <person name="Jeske O."/>
            <person name="Meyerdierks A."/>
            <person name="Storesund J.E."/>
            <person name="Kallscheuer N."/>
            <person name="Luecker S."/>
            <person name="Lage O.M."/>
            <person name="Pohl T."/>
            <person name="Merkel B.J."/>
            <person name="Hornburger P."/>
            <person name="Mueller R.-W."/>
            <person name="Bruemmer F."/>
            <person name="Labrenz M."/>
            <person name="Spormann A.M."/>
            <person name="Op Den Camp H."/>
            <person name="Overmann J."/>
            <person name="Amann R."/>
            <person name="Jetten M.S.M."/>
            <person name="Mascher T."/>
            <person name="Medema M.H."/>
            <person name="Devos D.P."/>
            <person name="Kaster A.-K."/>
            <person name="Ovreas L."/>
            <person name="Rohde M."/>
            <person name="Galperin M.Y."/>
            <person name="Jogler C."/>
        </authorList>
    </citation>
    <scope>NUCLEOTIDE SEQUENCE [LARGE SCALE GENOMIC DNA]</scope>
    <source>
        <strain evidence="4 5">Pla123a</strain>
    </source>
</reference>
<keyword evidence="5" id="KW-1185">Reference proteome</keyword>
<comment type="subcellular location">
    <subcellularLocation>
        <location evidence="1">Membrane</location>
    </subcellularLocation>
</comment>
<keyword evidence="4" id="KW-0645">Protease</keyword>
<dbReference type="InterPro" id="IPR001466">
    <property type="entry name" value="Beta-lactam-related"/>
</dbReference>
<dbReference type="InterPro" id="IPR012338">
    <property type="entry name" value="Beta-lactam/transpept-like"/>
</dbReference>
<sequence>MTVANQLSNRTGVVIAVLAAATLAYGAQPDSVRLGDEALQKHALQKLVADLRAEQKLVGLAATVMADGEVVAAAADGERKLGSGVPVEVGDRWHLGSITKSITATMIARLVERGDLDWQSTVGQTLGEEGVHVDWRGVTLSQLLTHTAGAPANFSLAVRIQRPAEGRPTVDARRQAVLGVLVKPPLTPPGEAFRYSNVGFTIAGAMAEAATGESWEDLVRREVFEPLGLEHAGFGPPKSRAPEFLQPRGHVTRLGFKVAVADTADNTPIMGPAGTACMTLEELCRYGNEHLRGQRGEGKLFTAASYQRLHTPVLDNYGCGWVVTQRDGKVVSCWHNGSNTMWYAYLTFDLESNLVVAVAANDGDIPAAEKAAVRIAAAASDIVDVKKAGAGQAD</sequence>
<organism evidence="4 5">
    <name type="scientific">Posidoniimonas polymericola</name>
    <dbReference type="NCBI Taxonomy" id="2528002"/>
    <lineage>
        <taxon>Bacteria</taxon>
        <taxon>Pseudomonadati</taxon>
        <taxon>Planctomycetota</taxon>
        <taxon>Planctomycetia</taxon>
        <taxon>Pirellulales</taxon>
        <taxon>Lacipirellulaceae</taxon>
        <taxon>Posidoniimonas</taxon>
    </lineage>
</organism>
<keyword evidence="4" id="KW-0378">Hydrolase</keyword>
<evidence type="ECO:0000313" key="5">
    <source>
        <dbReference type="Proteomes" id="UP000318478"/>
    </source>
</evidence>
<dbReference type="EMBL" id="SJPO01000003">
    <property type="protein sequence ID" value="TWT78025.1"/>
    <property type="molecule type" value="Genomic_DNA"/>
</dbReference>
<dbReference type="EC" id="3.4.16.4" evidence="4"/>
<protein>
    <submittedName>
        <fullName evidence="4">D-alanyl-D-alanine carboxypeptidase</fullName>
        <ecNumber evidence="4">3.4.16.4</ecNumber>
    </submittedName>
</protein>
<comment type="caution">
    <text evidence="4">The sequence shown here is derived from an EMBL/GenBank/DDBJ whole genome shotgun (WGS) entry which is preliminary data.</text>
</comment>
<keyword evidence="2" id="KW-0472">Membrane</keyword>
<dbReference type="PANTHER" id="PTHR46825:SF11">
    <property type="entry name" value="PENICILLIN-BINDING PROTEIN 4"/>
    <property type="match status" value="1"/>
</dbReference>
<dbReference type="SUPFAM" id="SSF56601">
    <property type="entry name" value="beta-lactamase/transpeptidase-like"/>
    <property type="match status" value="1"/>
</dbReference>
<dbReference type="Pfam" id="PF00144">
    <property type="entry name" value="Beta-lactamase"/>
    <property type="match status" value="1"/>
</dbReference>
<proteinExistence type="predicted"/>
<dbReference type="GO" id="GO:0016020">
    <property type="term" value="C:membrane"/>
    <property type="evidence" value="ECO:0007669"/>
    <property type="project" value="UniProtKB-SubCell"/>
</dbReference>
<evidence type="ECO:0000256" key="2">
    <source>
        <dbReference type="ARBA" id="ARBA00023136"/>
    </source>
</evidence>
<keyword evidence="4" id="KW-0121">Carboxypeptidase</keyword>
<dbReference type="InterPro" id="IPR050491">
    <property type="entry name" value="AmpC-like"/>
</dbReference>
<evidence type="ECO:0000259" key="3">
    <source>
        <dbReference type="Pfam" id="PF00144"/>
    </source>
</evidence>
<name>A0A5C5YSU0_9BACT</name>
<dbReference type="Gene3D" id="3.40.710.10">
    <property type="entry name" value="DD-peptidase/beta-lactamase superfamily"/>
    <property type="match status" value="1"/>
</dbReference>
<dbReference type="RefSeq" id="WP_146586043.1">
    <property type="nucleotide sequence ID" value="NZ_SJPO01000003.1"/>
</dbReference>
<evidence type="ECO:0000256" key="1">
    <source>
        <dbReference type="ARBA" id="ARBA00004370"/>
    </source>
</evidence>
<dbReference type="Proteomes" id="UP000318478">
    <property type="component" value="Unassembled WGS sequence"/>
</dbReference>
<evidence type="ECO:0000313" key="4">
    <source>
        <dbReference type="EMBL" id="TWT78025.1"/>
    </source>
</evidence>
<dbReference type="GO" id="GO:0009002">
    <property type="term" value="F:serine-type D-Ala-D-Ala carboxypeptidase activity"/>
    <property type="evidence" value="ECO:0007669"/>
    <property type="project" value="UniProtKB-EC"/>
</dbReference>
<accession>A0A5C5YSU0</accession>
<feature type="domain" description="Beta-lactamase-related" evidence="3">
    <location>
        <begin position="44"/>
        <end position="379"/>
    </location>
</feature>
<dbReference type="AlphaFoldDB" id="A0A5C5YSU0"/>
<dbReference type="PANTHER" id="PTHR46825">
    <property type="entry name" value="D-ALANYL-D-ALANINE-CARBOXYPEPTIDASE/ENDOPEPTIDASE AMPH"/>
    <property type="match status" value="1"/>
</dbReference>
<gene>
    <name evidence="4" type="ORF">Pla123a_18250</name>
</gene>